<dbReference type="Pfam" id="PF17405">
    <property type="entry name" value="Nrap_D4"/>
    <property type="match status" value="1"/>
</dbReference>
<dbReference type="GO" id="GO:0016829">
    <property type="term" value="F:lyase activity"/>
    <property type="evidence" value="ECO:0007669"/>
    <property type="project" value="InterPro"/>
</dbReference>
<dbReference type="OrthoDB" id="10251401at2759"/>
<feature type="domain" description="Nrap protein" evidence="11">
    <location>
        <begin position="847"/>
        <end position="949"/>
    </location>
</feature>
<evidence type="ECO:0000256" key="2">
    <source>
        <dbReference type="ARBA" id="ARBA00006674"/>
    </source>
</evidence>
<evidence type="ECO:0000313" key="13">
    <source>
        <dbReference type="Proteomes" id="UP000554482"/>
    </source>
</evidence>
<evidence type="ECO:0000313" key="12">
    <source>
        <dbReference type="EMBL" id="KAF5187165.1"/>
    </source>
</evidence>
<dbReference type="Proteomes" id="UP000554482">
    <property type="component" value="Unassembled WGS sequence"/>
</dbReference>
<dbReference type="InterPro" id="IPR005554">
    <property type="entry name" value="NOL6/Upt22"/>
</dbReference>
<gene>
    <name evidence="12" type="ORF">FRX31_023248</name>
</gene>
<dbReference type="Pfam" id="PF17404">
    <property type="entry name" value="Nrap_D3"/>
    <property type="match status" value="1"/>
</dbReference>
<evidence type="ECO:0000259" key="6">
    <source>
        <dbReference type="Pfam" id="PF03813"/>
    </source>
</evidence>
<dbReference type="GO" id="GO:0032545">
    <property type="term" value="C:CURI complex"/>
    <property type="evidence" value="ECO:0007669"/>
    <property type="project" value="TreeGrafter"/>
</dbReference>
<feature type="domain" description="Nrap protein" evidence="7">
    <location>
        <begin position="225"/>
        <end position="350"/>
    </location>
</feature>
<keyword evidence="3 5" id="KW-0694">RNA-binding</keyword>
<comment type="similarity">
    <text evidence="2 5">Belongs to the NRAP family.</text>
</comment>
<dbReference type="PANTHER" id="PTHR17972">
    <property type="entry name" value="NUCLEOLAR RNA-ASSOCIATED PROTEIN"/>
    <property type="match status" value="1"/>
</dbReference>
<accession>A0A7J6VSH1</accession>
<dbReference type="Pfam" id="PF17403">
    <property type="entry name" value="Nrap_D2"/>
    <property type="match status" value="1"/>
</dbReference>
<dbReference type="InterPro" id="IPR010404">
    <property type="entry name" value="CpcT/CpeT"/>
</dbReference>
<evidence type="ECO:0000256" key="3">
    <source>
        <dbReference type="ARBA" id="ARBA00022884"/>
    </source>
</evidence>
<dbReference type="InterPro" id="IPR038672">
    <property type="entry name" value="CpcT/CpeT_sf"/>
</dbReference>
<dbReference type="GO" id="GO:0034456">
    <property type="term" value="C:UTP-C complex"/>
    <property type="evidence" value="ECO:0007669"/>
    <property type="project" value="TreeGrafter"/>
</dbReference>
<dbReference type="InterPro" id="IPR035369">
    <property type="entry name" value="Nrap_D4"/>
</dbReference>
<evidence type="ECO:0000256" key="4">
    <source>
        <dbReference type="ARBA" id="ARBA00023242"/>
    </source>
</evidence>
<evidence type="ECO:0000259" key="10">
    <source>
        <dbReference type="Pfam" id="PF17406"/>
    </source>
</evidence>
<feature type="domain" description="Nrap protein" evidence="9">
    <location>
        <begin position="552"/>
        <end position="724"/>
    </location>
</feature>
<dbReference type="GO" id="GO:0003723">
    <property type="term" value="F:RNA binding"/>
    <property type="evidence" value="ECO:0007669"/>
    <property type="project" value="UniProtKB-KW"/>
</dbReference>
<keyword evidence="4 5" id="KW-0539">Nucleus</keyword>
<feature type="domain" description="Nrap protein" evidence="8">
    <location>
        <begin position="370"/>
        <end position="524"/>
    </location>
</feature>
<dbReference type="EMBL" id="JABWDY010028351">
    <property type="protein sequence ID" value="KAF5187165.1"/>
    <property type="molecule type" value="Genomic_DNA"/>
</dbReference>
<sequence>MENNVVSKEETADLKLRELLKEVQLNYDSTTITTFVNDTVSSIKDCIDQIPENLKVNANLAPGFIRDIGADKVEFTFKKPKSVQIGGSYSIHAIAKPDISVDVFIRLPKECFHEKDYLNHRYHGKRCFYLCVIKKYLSLSSGIKNIEWSTFQNEARKPVLNVYPATSLFNVAKLKLTRSNLHGPNQEGDARPATPRYNTSILEDMFLEHNSEFVRNTFNGWRELGEALVLVKVWARHRSSIYTHDCINGFLLSVIMSYLASKSGGNRINKSLKPMQIFRVTMDFIASSKLWDKGLLLQPQGQYNISMEVADQEKKSISKEERTQYRQLFPVVLIDSSFHFNLAFRFTRSGFLEANGGFEEIYMTKVDFPAKYDYCLRLNLRGNNKVYASGYCLDDECWRTYEKKVYSLLEQGLTDRVKLIRITWRNSSSEWKIEEGFSKFGADALLTGILVSSCEKSFRVVDIGPDAENKEEGLKFRKFWGEKAELRRFKDGTIAESTVWECRQWERHLIIKRISEYTILRHLSLPKENIVHVADQLDFSLLNGVGDPISFSANLLGAFEVLSKRLRNLDDIPLKISSVQPLDSAFRFTSVYPSEPHPMAYEKDVGQKSQKLIPTCIQPLEVMIQLEGSGNWPMDDVVIEKTKSAFLLKIGENLQNTWGMTCYATESDVDVLMSGYAFRLRILHERGLGLLKKQVGNSQMRRISSTDKELFIRSQHSSMINGLHGRYPIYGPVVRFLRFLSSYDWMFTPLVIDINNDFTSEDEVEITENFMLSRKSYEENVQNVESAMFLATSYDKASEAWAIFSPNLYELRRLVAYAHSSAEYLTNLILKNQIESQIWECLFRTPLNNYDAVILLHRDILPFPQRLLFPSEMTQGRHVAQGDASRDFHPYMLGNLKGRTNEMKNKVIVNFDPTRCFLDDLNGEFQNTFKLWYDSLGADAIGLTWDKPNSMKRVREEETEEHQDPIGILRDVENLAKHFAKVALRKAMKGIGTKDTDLIRILKMGSGSDSNGWNRARGLVLKALVLVGGAVLLKRLTKSTTRWDHARIVADAVTGEKFSREQASRDPDNFFNLRMFTCPAAEMVDGSKVLYFEQAFWRTPQKPFRQRFYMVKPCSKEMKCDVELSSYAIRDAEEYKNFCDRPKDQRPLPEEVVEDVAEHLTTIYLKRCQRGKRCLYEGSTPPGGFPNSWNGASYCVSELAVIKKDEIHTWDRGYDENGNQVWGVKTGPYEFKPAPAPAPASSSSDMFSPLNITPMQFLEKRVQGSFALQE</sequence>
<dbReference type="PANTHER" id="PTHR17972:SF0">
    <property type="entry name" value="NUCLEOLAR PROTEIN 6"/>
    <property type="match status" value="1"/>
</dbReference>
<evidence type="ECO:0000259" key="7">
    <source>
        <dbReference type="Pfam" id="PF17403"/>
    </source>
</evidence>
<evidence type="ECO:0000259" key="11">
    <source>
        <dbReference type="Pfam" id="PF17407"/>
    </source>
</evidence>
<dbReference type="InterPro" id="IPR035367">
    <property type="entry name" value="Nrap_D2"/>
</dbReference>
<reference evidence="12 13" key="1">
    <citation type="submission" date="2020-06" db="EMBL/GenBank/DDBJ databases">
        <title>Transcriptomic and genomic resources for Thalictrum thalictroides and T. hernandezii: Facilitating candidate gene discovery in an emerging model plant lineage.</title>
        <authorList>
            <person name="Arias T."/>
            <person name="Riano-Pachon D.M."/>
            <person name="Di Stilio V.S."/>
        </authorList>
    </citation>
    <scope>NUCLEOTIDE SEQUENCE [LARGE SCALE GENOMIC DNA]</scope>
    <source>
        <strain evidence="13">cv. WT478/WT964</strain>
        <tissue evidence="12">Leaves</tissue>
    </source>
</reference>
<name>A0A7J6VSH1_THATH</name>
<feature type="domain" description="Nrap protein" evidence="6">
    <location>
        <begin position="101"/>
        <end position="218"/>
    </location>
</feature>
<proteinExistence type="inferred from homology"/>
<dbReference type="Pfam" id="PF17407">
    <property type="entry name" value="Nrap_D6"/>
    <property type="match status" value="1"/>
</dbReference>
<comment type="subcellular location">
    <subcellularLocation>
        <location evidence="1 5">Nucleus</location>
        <location evidence="1 5">Nucleolus</location>
    </subcellularLocation>
</comment>
<dbReference type="CDD" id="cd16338">
    <property type="entry name" value="CpcT"/>
    <property type="match status" value="1"/>
</dbReference>
<protein>
    <submittedName>
        <fullName evidence="12">Nucleolar protein</fullName>
    </submittedName>
</protein>
<dbReference type="InterPro" id="IPR035371">
    <property type="entry name" value="Nrap_D6"/>
</dbReference>
<dbReference type="Gene3D" id="1.10.1410.10">
    <property type="match status" value="1"/>
</dbReference>
<evidence type="ECO:0000259" key="8">
    <source>
        <dbReference type="Pfam" id="PF17404"/>
    </source>
</evidence>
<evidence type="ECO:0000256" key="5">
    <source>
        <dbReference type="RuleBase" id="RU364032"/>
    </source>
</evidence>
<dbReference type="Gene3D" id="2.40.128.590">
    <property type="entry name" value="CpcT/CpeT domain"/>
    <property type="match status" value="1"/>
</dbReference>
<dbReference type="InterPro" id="IPR035368">
    <property type="entry name" value="Nrap_D3"/>
</dbReference>
<feature type="domain" description="Nrap protein" evidence="10">
    <location>
        <begin position="734"/>
        <end position="838"/>
    </location>
</feature>
<dbReference type="InterPro" id="IPR035082">
    <property type="entry name" value="Nrap_D1"/>
</dbReference>
<dbReference type="Pfam" id="PF17406">
    <property type="entry name" value="Nrap_D5"/>
    <property type="match status" value="1"/>
</dbReference>
<dbReference type="Pfam" id="PF06206">
    <property type="entry name" value="CpeT"/>
    <property type="match status" value="1"/>
</dbReference>
<keyword evidence="13" id="KW-1185">Reference proteome</keyword>
<dbReference type="Pfam" id="PF03813">
    <property type="entry name" value="Nrap"/>
    <property type="match status" value="1"/>
</dbReference>
<dbReference type="InterPro" id="IPR035370">
    <property type="entry name" value="Nrap_D5"/>
</dbReference>
<evidence type="ECO:0000259" key="9">
    <source>
        <dbReference type="Pfam" id="PF17405"/>
    </source>
</evidence>
<evidence type="ECO:0000256" key="1">
    <source>
        <dbReference type="ARBA" id="ARBA00004604"/>
    </source>
</evidence>
<comment type="caution">
    <text evidence="12">The sequence shown here is derived from an EMBL/GenBank/DDBJ whole genome shotgun (WGS) entry which is preliminary data.</text>
</comment>
<dbReference type="GO" id="GO:0032040">
    <property type="term" value="C:small-subunit processome"/>
    <property type="evidence" value="ECO:0007669"/>
    <property type="project" value="TreeGrafter"/>
</dbReference>
<dbReference type="AlphaFoldDB" id="A0A7J6VSH1"/>
<dbReference type="GO" id="GO:0006364">
    <property type="term" value="P:rRNA processing"/>
    <property type="evidence" value="ECO:0007669"/>
    <property type="project" value="TreeGrafter"/>
</dbReference>
<organism evidence="12 13">
    <name type="scientific">Thalictrum thalictroides</name>
    <name type="common">Rue-anemone</name>
    <name type="synonym">Anemone thalictroides</name>
    <dbReference type="NCBI Taxonomy" id="46969"/>
    <lineage>
        <taxon>Eukaryota</taxon>
        <taxon>Viridiplantae</taxon>
        <taxon>Streptophyta</taxon>
        <taxon>Embryophyta</taxon>
        <taxon>Tracheophyta</taxon>
        <taxon>Spermatophyta</taxon>
        <taxon>Magnoliopsida</taxon>
        <taxon>Ranunculales</taxon>
        <taxon>Ranunculaceae</taxon>
        <taxon>Thalictroideae</taxon>
        <taxon>Thalictrum</taxon>
    </lineage>
</organism>
<dbReference type="GO" id="GO:0006409">
    <property type="term" value="P:tRNA export from nucleus"/>
    <property type="evidence" value="ECO:0007669"/>
    <property type="project" value="TreeGrafter"/>
</dbReference>